<name>A0A816NL17_BRANA</name>
<proteinExistence type="predicted"/>
<feature type="transmembrane region" description="Helical" evidence="1">
    <location>
        <begin position="39"/>
        <end position="64"/>
    </location>
</feature>
<keyword evidence="1" id="KW-1133">Transmembrane helix</keyword>
<dbReference type="EMBL" id="HG994363">
    <property type="protein sequence ID" value="CAF2035977.1"/>
    <property type="molecule type" value="Genomic_DNA"/>
</dbReference>
<accession>A0A816NL17</accession>
<evidence type="ECO:0000256" key="1">
    <source>
        <dbReference type="SAM" id="Phobius"/>
    </source>
</evidence>
<evidence type="ECO:0000313" key="2">
    <source>
        <dbReference type="EMBL" id="CAF2035977.1"/>
    </source>
</evidence>
<protein>
    <submittedName>
        <fullName evidence="2">(rape) hypothetical protein</fullName>
    </submittedName>
</protein>
<dbReference type="AlphaFoldDB" id="A0A816NL17"/>
<organism evidence="2">
    <name type="scientific">Brassica napus</name>
    <name type="common">Rape</name>
    <dbReference type="NCBI Taxonomy" id="3708"/>
    <lineage>
        <taxon>Eukaryota</taxon>
        <taxon>Viridiplantae</taxon>
        <taxon>Streptophyta</taxon>
        <taxon>Embryophyta</taxon>
        <taxon>Tracheophyta</taxon>
        <taxon>Spermatophyta</taxon>
        <taxon>Magnoliopsida</taxon>
        <taxon>eudicotyledons</taxon>
        <taxon>Gunneridae</taxon>
        <taxon>Pentapetalae</taxon>
        <taxon>rosids</taxon>
        <taxon>malvids</taxon>
        <taxon>Brassicales</taxon>
        <taxon>Brassicaceae</taxon>
        <taxon>Brassiceae</taxon>
        <taxon>Brassica</taxon>
    </lineage>
</organism>
<reference evidence="2" key="1">
    <citation type="submission" date="2021-01" db="EMBL/GenBank/DDBJ databases">
        <authorList>
            <consortium name="Genoscope - CEA"/>
            <person name="William W."/>
        </authorList>
    </citation>
    <scope>NUCLEOTIDE SEQUENCE</scope>
</reference>
<feature type="transmembrane region" description="Helical" evidence="1">
    <location>
        <begin position="7"/>
        <end position="27"/>
    </location>
</feature>
<keyword evidence="1" id="KW-0472">Membrane</keyword>
<gene>
    <name evidence="2" type="ORF">DARMORV10_A09P04810.1</name>
</gene>
<keyword evidence="1" id="KW-0812">Transmembrane</keyword>
<dbReference type="Proteomes" id="UP001295469">
    <property type="component" value="Chromosome A09"/>
</dbReference>
<sequence length="85" mass="9467">MASVASLWSALLQTFIVSSPMFVLFSFTPDLSGLFFSISRFLCFLLECSSSIVVVFGLILSFLFRCVRWSARLDVPAAVFRSVKS</sequence>